<dbReference type="EMBL" id="CR548612">
    <property type="protein sequence ID" value="CAH03643.1"/>
    <property type="molecule type" value="Genomic_DNA"/>
</dbReference>
<feature type="transmembrane region" description="Helical" evidence="2">
    <location>
        <begin position="72"/>
        <end position="91"/>
    </location>
</feature>
<dbReference type="PANTHER" id="PTHR12109">
    <property type="entry name" value="RING FINGER PROTEIN 141-RELATED"/>
    <property type="match status" value="1"/>
</dbReference>
<evidence type="ECO:0000313" key="5">
    <source>
        <dbReference type="EMBL" id="CAK55588.1"/>
    </source>
</evidence>
<feature type="transmembrane region" description="Helical" evidence="2">
    <location>
        <begin position="215"/>
        <end position="235"/>
    </location>
</feature>
<evidence type="ECO:0000256" key="1">
    <source>
        <dbReference type="PROSITE-ProRule" id="PRU00175"/>
    </source>
</evidence>
<keyword evidence="1" id="KW-0863">Zinc-finger</keyword>
<dbReference type="SUPFAM" id="SSF57850">
    <property type="entry name" value="RING/U-box"/>
    <property type="match status" value="1"/>
</dbReference>
<dbReference type="InParanoid" id="Q6BFC8"/>
<reference evidence="5 6" key="2">
    <citation type="journal article" date="2006" name="Nature">
        <title>Global trends of whole-genome duplications revealed by the ciliate Paramecium tetraurelia.</title>
        <authorList>
            <consortium name="Genoscope"/>
            <person name="Aury J.-M."/>
            <person name="Jaillon O."/>
            <person name="Duret L."/>
            <person name="Noel B."/>
            <person name="Jubin C."/>
            <person name="Porcel B.M."/>
            <person name="Segurens B."/>
            <person name="Daubin V."/>
            <person name="Anthouard V."/>
            <person name="Aiach N."/>
            <person name="Arnaiz O."/>
            <person name="Billaut A."/>
            <person name="Beisson J."/>
            <person name="Blanc I."/>
            <person name="Bouhouche K."/>
            <person name="Camara F."/>
            <person name="Duharcourt S."/>
            <person name="Guigo R."/>
            <person name="Gogendeau D."/>
            <person name="Katinka M."/>
            <person name="Keller A.-M."/>
            <person name="Kissmehl R."/>
            <person name="Klotz C."/>
            <person name="Koll F."/>
            <person name="Le Moue A."/>
            <person name="Lepere C."/>
            <person name="Malinsky S."/>
            <person name="Nowacki M."/>
            <person name="Nowak J.K."/>
            <person name="Plattner H."/>
            <person name="Poulain J."/>
            <person name="Ruiz F."/>
            <person name="Serrano V."/>
            <person name="Zagulski M."/>
            <person name="Dessen P."/>
            <person name="Betermier M."/>
            <person name="Weissenbach J."/>
            <person name="Scarpelli C."/>
            <person name="Schachter V."/>
            <person name="Sperling L."/>
            <person name="Meyer E."/>
            <person name="Cohen J."/>
            <person name="Wincker P."/>
        </authorList>
    </citation>
    <scope>NUCLEOTIDE SEQUENCE [LARGE SCALE GENOMIC DNA]</scope>
    <source>
        <strain evidence="5 6">Stock d4-2</strain>
    </source>
</reference>
<keyword evidence="2" id="KW-1133">Transmembrane helix</keyword>
<dbReference type="OMA" id="SPNCYIC"/>
<accession>Q6BFC8</accession>
<evidence type="ECO:0000256" key="2">
    <source>
        <dbReference type="SAM" id="Phobius"/>
    </source>
</evidence>
<dbReference type="GeneID" id="5008754"/>
<dbReference type="AlphaFoldDB" id="Q6BFC8"/>
<dbReference type="PANTHER" id="PTHR12109:SF5">
    <property type="entry name" value="RING-TYPE DOMAIN-CONTAINING PROTEIN"/>
    <property type="match status" value="1"/>
</dbReference>
<dbReference type="InterPro" id="IPR013083">
    <property type="entry name" value="Znf_RING/FYVE/PHD"/>
</dbReference>
<dbReference type="SMART" id="SM00184">
    <property type="entry name" value="RING"/>
    <property type="match status" value="1"/>
</dbReference>
<dbReference type="OrthoDB" id="310075at2759"/>
<dbReference type="GO" id="GO:0008270">
    <property type="term" value="F:zinc ion binding"/>
    <property type="evidence" value="ECO:0007669"/>
    <property type="project" value="UniProtKB-KW"/>
</dbReference>
<sequence length="410" mass="48392">MFQYTHMQLIIFYYCFNAMVMLFLMILKIKQILTINFRFKLDVGNSTFDILISTIIKTIILIHFRVRELEIQYLGYVVLAYYILRVFIIVLQKIILNVSTNRFRIYIQGLKVLLAFQLMLITIKWKEMVDWNWFVVFSVIWSLLVIFFIFHLILILSTIETTHEYFVQKASKSQLIGGVWLIIYFCGFSGIPSWFCYIICNDQETVDYPTKEASLTLGILIILQSFLVVIISTVFKQHIKNYILDIGFEEENQSLNVKDAKQQPNINIIQKPSLPKKLIQVSSTYFEYFQSASQQSKQNQNITNSNYSIMNQRAKLKAFDFVVRNDQLQSPEKESNQIQYEQKCQVCYTQEPIIVMLPCRHGGICYECLRQWLQKSPNCYICRQKINQICKVHKDDSGNFTVKDITVCYW</sequence>
<dbReference type="PROSITE" id="PS50089">
    <property type="entry name" value="ZF_RING_2"/>
    <property type="match status" value="1"/>
</dbReference>
<evidence type="ECO:0000313" key="4">
    <source>
        <dbReference type="EMBL" id="CAH03643.1"/>
    </source>
</evidence>
<reference evidence="4 6" key="1">
    <citation type="journal article" date="2004" name="Curr. Biol.">
        <title>High coding density on the largest Paramecium tetraurelia somatic chromosome.</title>
        <authorList>
            <person name="Zagulski M."/>
            <person name="Nowak J.K."/>
            <person name="Le Mouel A."/>
            <person name="Nowacki M."/>
            <person name="Migdalski A."/>
            <person name="Gromadka R."/>
            <person name="Noel B."/>
            <person name="Blanc I."/>
            <person name="Dessen P."/>
            <person name="Wincker P."/>
            <person name="Keller A.M."/>
            <person name="Cohen J."/>
            <person name="Meyer E."/>
            <person name="Sperling L."/>
        </authorList>
    </citation>
    <scope>NUCLEOTIDE SEQUENCE [LARGE SCALE GENOMIC DNA]</scope>
    <source>
        <strain evidence="4 6">Stock d4-2</strain>
    </source>
</reference>
<dbReference type="InterPro" id="IPR001841">
    <property type="entry name" value="Znf_RING"/>
</dbReference>
<dbReference type="Gene3D" id="3.30.40.10">
    <property type="entry name" value="Zinc/RING finger domain, C3HC4 (zinc finger)"/>
    <property type="match status" value="1"/>
</dbReference>
<feature type="transmembrane region" description="Helical" evidence="2">
    <location>
        <begin position="103"/>
        <end position="125"/>
    </location>
</feature>
<keyword evidence="1" id="KW-0862">Zinc</keyword>
<feature type="transmembrane region" description="Helical" evidence="2">
    <location>
        <begin position="6"/>
        <end position="27"/>
    </location>
</feature>
<dbReference type="EMBL" id="CT867985">
    <property type="protein sequence ID" value="CAK55588.1"/>
    <property type="molecule type" value="Genomic_DNA"/>
</dbReference>
<dbReference type="KEGG" id="ptm:GSPATT00000023001"/>
<keyword evidence="1" id="KW-0479">Metal-binding</keyword>
<dbReference type="HOGENOM" id="CLU_607604_0_0_1"/>
<keyword evidence="2" id="KW-0812">Transmembrane</keyword>
<feature type="transmembrane region" description="Helical" evidence="2">
    <location>
        <begin position="175"/>
        <end position="195"/>
    </location>
</feature>
<name>Q6BFC8_PARTE</name>
<feature type="transmembrane region" description="Helical" evidence="2">
    <location>
        <begin position="48"/>
        <end position="66"/>
    </location>
</feature>
<protein>
    <submittedName>
        <fullName evidence="5">Chromosome undetermined scaffold_1, whole genome shotgun sequence</fullName>
    </submittedName>
</protein>
<evidence type="ECO:0000313" key="6">
    <source>
        <dbReference type="Proteomes" id="UP000000600"/>
    </source>
</evidence>
<reference evidence="4" key="4">
    <citation type="submission" date="2006-11" db="EMBL/GenBank/DDBJ databases">
        <title>Paramecium megabase sequencing project.</title>
        <authorList>
            <person name="Nowak J.K."/>
            <person name="Migdalski A."/>
            <person name="Gromadka R."/>
            <person name="Zagulski M."/>
        </authorList>
    </citation>
    <scope>NUCLEOTIDE SEQUENCE</scope>
    <source>
        <strain evidence="4">Stock d4-2</strain>
    </source>
</reference>
<keyword evidence="2" id="KW-0472">Membrane</keyword>
<dbReference type="InterPro" id="IPR047126">
    <property type="entry name" value="RNF141-like"/>
</dbReference>
<dbReference type="RefSeq" id="XP_001422986.1">
    <property type="nucleotide sequence ID" value="XM_001422949.1"/>
</dbReference>
<proteinExistence type="predicted"/>
<feature type="domain" description="RING-type" evidence="3">
    <location>
        <begin position="344"/>
        <end position="383"/>
    </location>
</feature>
<feature type="transmembrane region" description="Helical" evidence="2">
    <location>
        <begin position="131"/>
        <end position="154"/>
    </location>
</feature>
<keyword evidence="6" id="KW-1185">Reference proteome</keyword>
<dbReference type="Proteomes" id="UP000000600">
    <property type="component" value="Unassembled WGS sequence"/>
</dbReference>
<dbReference type="RefSeq" id="XP_001347269.1">
    <property type="nucleotide sequence ID" value="XM_001347233.1"/>
</dbReference>
<evidence type="ECO:0000259" key="3">
    <source>
        <dbReference type="PROSITE" id="PS50089"/>
    </source>
</evidence>
<reference evidence="5" key="3">
    <citation type="submission" date="2006-03" db="EMBL/GenBank/DDBJ databases">
        <authorList>
            <consortium name="Genoscope"/>
        </authorList>
    </citation>
    <scope>NUCLEOTIDE SEQUENCE</scope>
    <source>
        <strain evidence="5">Stock d4-2</strain>
    </source>
</reference>
<dbReference type="Pfam" id="PF13920">
    <property type="entry name" value="zf-C3HC4_3"/>
    <property type="match status" value="1"/>
</dbReference>
<gene>
    <name evidence="5" type="ORF">GSPATT00000023001</name>
    <name evidence="4" type="ORF">PTMB.442c</name>
</gene>
<organism evidence="4 6">
    <name type="scientific">Paramecium tetraurelia</name>
    <dbReference type="NCBI Taxonomy" id="5888"/>
    <lineage>
        <taxon>Eukaryota</taxon>
        <taxon>Sar</taxon>
        <taxon>Alveolata</taxon>
        <taxon>Ciliophora</taxon>
        <taxon>Intramacronucleata</taxon>
        <taxon>Oligohymenophorea</taxon>
        <taxon>Peniculida</taxon>
        <taxon>Parameciidae</taxon>
        <taxon>Paramecium</taxon>
    </lineage>
</organism>
<dbReference type="GeneID" id="79573758"/>
<dbReference type="KEGG" id="ptm:PTMB.442c"/>